<evidence type="ECO:0000313" key="2">
    <source>
        <dbReference type="EMBL" id="KAL2621617.1"/>
    </source>
</evidence>
<reference evidence="2 3" key="1">
    <citation type="submission" date="2024-09" db="EMBL/GenBank/DDBJ databases">
        <title>Chromosome-scale assembly of Riccia fluitans.</title>
        <authorList>
            <person name="Paukszto L."/>
            <person name="Sawicki J."/>
            <person name="Karawczyk K."/>
            <person name="Piernik-Szablinska J."/>
            <person name="Szczecinska M."/>
            <person name="Mazdziarz M."/>
        </authorList>
    </citation>
    <scope>NUCLEOTIDE SEQUENCE [LARGE SCALE GENOMIC DNA]</scope>
    <source>
        <strain evidence="2">Rf_01</strain>
        <tissue evidence="2">Aerial parts of the thallus</tissue>
    </source>
</reference>
<keyword evidence="3" id="KW-1185">Reference proteome</keyword>
<feature type="compositionally biased region" description="Acidic residues" evidence="1">
    <location>
        <begin position="18"/>
        <end position="40"/>
    </location>
</feature>
<comment type="caution">
    <text evidence="2">The sequence shown here is derived from an EMBL/GenBank/DDBJ whole genome shotgun (WGS) entry which is preliminary data.</text>
</comment>
<evidence type="ECO:0000256" key="1">
    <source>
        <dbReference type="SAM" id="MobiDB-lite"/>
    </source>
</evidence>
<dbReference type="Proteomes" id="UP001605036">
    <property type="component" value="Unassembled WGS sequence"/>
</dbReference>
<feature type="region of interest" description="Disordered" evidence="1">
    <location>
        <begin position="1"/>
        <end position="61"/>
    </location>
</feature>
<accession>A0ABD1Y7Q2</accession>
<dbReference type="AlphaFoldDB" id="A0ABD1Y7Q2"/>
<proteinExistence type="predicted"/>
<name>A0ABD1Y7Q2_9MARC</name>
<evidence type="ECO:0000313" key="3">
    <source>
        <dbReference type="Proteomes" id="UP001605036"/>
    </source>
</evidence>
<dbReference type="EMBL" id="JBHFFA010000006">
    <property type="protein sequence ID" value="KAL2621617.1"/>
    <property type="molecule type" value="Genomic_DNA"/>
</dbReference>
<protein>
    <submittedName>
        <fullName evidence="2">Uncharacterized protein</fullName>
    </submittedName>
</protein>
<gene>
    <name evidence="2" type="ORF">R1flu_001822</name>
</gene>
<organism evidence="2 3">
    <name type="scientific">Riccia fluitans</name>
    <dbReference type="NCBI Taxonomy" id="41844"/>
    <lineage>
        <taxon>Eukaryota</taxon>
        <taxon>Viridiplantae</taxon>
        <taxon>Streptophyta</taxon>
        <taxon>Embryophyta</taxon>
        <taxon>Marchantiophyta</taxon>
        <taxon>Marchantiopsida</taxon>
        <taxon>Marchantiidae</taxon>
        <taxon>Marchantiales</taxon>
        <taxon>Ricciaceae</taxon>
        <taxon>Riccia</taxon>
    </lineage>
</organism>
<sequence>MHHREIPVICKKSVDASESNESEETREELVDGEENSDEEEAKMSDKSLSAQAEMSSVMALSPKRTLCLRGADFPEGSGGGAATV</sequence>